<comment type="similarity">
    <text evidence="1">Belongs to the FldB/FldC dehydratase alpha/beta subunit family.</text>
</comment>
<dbReference type="Proteomes" id="UP001220964">
    <property type="component" value="Unassembled WGS sequence"/>
</dbReference>
<dbReference type="RefSeq" id="WP_275565448.1">
    <property type="nucleotide sequence ID" value="NZ_JARGYC010000002.1"/>
</dbReference>
<protein>
    <submittedName>
        <fullName evidence="2">2-hydroxyacyl-CoA dehydratase family protein</fullName>
    </submittedName>
</protein>
<gene>
    <name evidence="2" type="ORF">P1J78_01015</name>
</gene>
<dbReference type="PANTHER" id="PTHR30548">
    <property type="entry name" value="2-HYDROXYGLUTARYL-COA DEHYDRATASE, D-COMPONENT-RELATED"/>
    <property type="match status" value="1"/>
</dbReference>
<evidence type="ECO:0000256" key="1">
    <source>
        <dbReference type="ARBA" id="ARBA00005806"/>
    </source>
</evidence>
<dbReference type="InterPro" id="IPR010327">
    <property type="entry name" value="FldB/FldC_alpha/beta"/>
</dbReference>
<comment type="caution">
    <text evidence="2">The sequence shown here is derived from an EMBL/GenBank/DDBJ whole genome shotgun (WGS) entry which is preliminary data.</text>
</comment>
<name>A0AAE3T6I0_9RHOB</name>
<dbReference type="PANTHER" id="PTHR30548:SF1">
    <property type="entry name" value="DEHYDRATASE SUBUNIT MJ0007-RELATED"/>
    <property type="match status" value="1"/>
</dbReference>
<sequence>MTAFAPFDAAWADPGAEARAWGAAVGYLANTVPVELIRAAGFFAQQVTGSPADATPDALHHMEPVIDGAVLSVFQRWLDGRLNHLAALVVPRSSEGLLQLYYHMREIVRTDGLAGRPEPILFDILHTPHEATARYNAGRLDRLKARLEALSGRPIADADVATAIHEANGVRQALSALNALRVQDRPRLTGTQMLRIAHAATVMAPGRFRAAAEQGLAATRTLPERDGPRLLLTGSGHDDDGFHRLVEAMGATIAGDDHASGDWWFLDPVGPGDPMQALLLHYHRHAPSPRSFPREKGDRRLLQAAERSRPDGAIFFTEAHDDTLGFDYPTQRDLLRERGIPVMFLKEQSYRRPDRAAQAAAVSPFLAALPQREAAR</sequence>
<dbReference type="AlphaFoldDB" id="A0AAE3T6I0"/>
<evidence type="ECO:0000313" key="3">
    <source>
        <dbReference type="Proteomes" id="UP001220964"/>
    </source>
</evidence>
<dbReference type="Gene3D" id="1.20.1270.370">
    <property type="match status" value="1"/>
</dbReference>
<reference evidence="2" key="1">
    <citation type="submission" date="2023-03" db="EMBL/GenBank/DDBJ databases">
        <title>Multiphase analysis and comparison of six strains from genera Psychromarinibacter, Lutimaribacter, and Maritimibacter, including a novel species: Psychromarinibacter sediminicola sp. nov.</title>
        <authorList>
            <person name="Wang Y.-H."/>
            <person name="Ye M.-Q."/>
            <person name="Du Z.-J."/>
        </authorList>
    </citation>
    <scope>NUCLEOTIDE SEQUENCE</scope>
    <source>
        <strain evidence="2">C21-152</strain>
    </source>
</reference>
<dbReference type="Pfam" id="PF06050">
    <property type="entry name" value="HGD-D"/>
    <property type="match status" value="1"/>
</dbReference>
<dbReference type="EMBL" id="JARGYC010000002">
    <property type="protein sequence ID" value="MDF0599300.1"/>
    <property type="molecule type" value="Genomic_DNA"/>
</dbReference>
<accession>A0AAE3T6I0</accession>
<keyword evidence="3" id="KW-1185">Reference proteome</keyword>
<dbReference type="Gene3D" id="3.40.50.11890">
    <property type="match status" value="1"/>
</dbReference>
<evidence type="ECO:0000313" key="2">
    <source>
        <dbReference type="EMBL" id="MDF0599300.1"/>
    </source>
</evidence>
<proteinExistence type="inferred from homology"/>
<dbReference type="Gene3D" id="3.40.50.11900">
    <property type="match status" value="1"/>
</dbReference>
<organism evidence="2 3">
    <name type="scientific">Psychromarinibacter sediminicola</name>
    <dbReference type="NCBI Taxonomy" id="3033385"/>
    <lineage>
        <taxon>Bacteria</taxon>
        <taxon>Pseudomonadati</taxon>
        <taxon>Pseudomonadota</taxon>
        <taxon>Alphaproteobacteria</taxon>
        <taxon>Rhodobacterales</taxon>
        <taxon>Paracoccaceae</taxon>
        <taxon>Psychromarinibacter</taxon>
    </lineage>
</organism>